<keyword evidence="1" id="KW-0472">Membrane</keyword>
<evidence type="ECO:0000256" key="1">
    <source>
        <dbReference type="SAM" id="Phobius"/>
    </source>
</evidence>
<proteinExistence type="predicted"/>
<dbReference type="AlphaFoldDB" id="A0A916YL59"/>
<reference evidence="2" key="2">
    <citation type="submission" date="2020-09" db="EMBL/GenBank/DDBJ databases">
        <authorList>
            <person name="Sun Q."/>
            <person name="Zhou Y."/>
        </authorList>
    </citation>
    <scope>NUCLEOTIDE SEQUENCE</scope>
    <source>
        <strain evidence="2">CGMCC 1.15958</strain>
    </source>
</reference>
<keyword evidence="1" id="KW-1133">Transmembrane helix</keyword>
<feature type="transmembrane region" description="Helical" evidence="1">
    <location>
        <begin position="45"/>
        <end position="63"/>
    </location>
</feature>
<name>A0A916YL59_9BACT</name>
<evidence type="ECO:0000313" key="3">
    <source>
        <dbReference type="Proteomes" id="UP000609064"/>
    </source>
</evidence>
<keyword evidence="3" id="KW-1185">Reference proteome</keyword>
<dbReference type="Pfam" id="PF20498">
    <property type="entry name" value="DUF6728"/>
    <property type="match status" value="1"/>
</dbReference>
<reference evidence="2" key="1">
    <citation type="journal article" date="2014" name="Int. J. Syst. Evol. Microbiol.">
        <title>Complete genome sequence of Corynebacterium casei LMG S-19264T (=DSM 44701T), isolated from a smear-ripened cheese.</title>
        <authorList>
            <consortium name="US DOE Joint Genome Institute (JGI-PGF)"/>
            <person name="Walter F."/>
            <person name="Albersmeier A."/>
            <person name="Kalinowski J."/>
            <person name="Ruckert C."/>
        </authorList>
    </citation>
    <scope>NUCLEOTIDE SEQUENCE</scope>
    <source>
        <strain evidence="2">CGMCC 1.15958</strain>
    </source>
</reference>
<dbReference type="Proteomes" id="UP000609064">
    <property type="component" value="Unassembled WGS sequence"/>
</dbReference>
<comment type="caution">
    <text evidence="2">The sequence shown here is derived from an EMBL/GenBank/DDBJ whole genome shotgun (WGS) entry which is preliminary data.</text>
</comment>
<sequence>MLNKLKEFFSIGPVFSYFFRIFQKDKDGKYPHSFNLKMMHGINKISILMFLVCLIIMVTRCATR</sequence>
<dbReference type="RefSeq" id="WP_188765212.1">
    <property type="nucleotide sequence ID" value="NZ_BMKK01000002.1"/>
</dbReference>
<keyword evidence="1" id="KW-0812">Transmembrane</keyword>
<evidence type="ECO:0000313" key="2">
    <source>
        <dbReference type="EMBL" id="GGD50115.1"/>
    </source>
</evidence>
<accession>A0A916YL59</accession>
<organism evidence="2 3">
    <name type="scientific">Emticicia aquatilis</name>
    <dbReference type="NCBI Taxonomy" id="1537369"/>
    <lineage>
        <taxon>Bacteria</taxon>
        <taxon>Pseudomonadati</taxon>
        <taxon>Bacteroidota</taxon>
        <taxon>Cytophagia</taxon>
        <taxon>Cytophagales</taxon>
        <taxon>Leadbetterellaceae</taxon>
        <taxon>Emticicia</taxon>
    </lineage>
</organism>
<gene>
    <name evidence="2" type="ORF">GCM10011514_12900</name>
</gene>
<dbReference type="EMBL" id="BMKK01000002">
    <property type="protein sequence ID" value="GGD50115.1"/>
    <property type="molecule type" value="Genomic_DNA"/>
</dbReference>
<protein>
    <submittedName>
        <fullName evidence="2">Uncharacterized protein</fullName>
    </submittedName>
</protein>
<dbReference type="InterPro" id="IPR046615">
    <property type="entry name" value="DUF6728"/>
</dbReference>